<organism evidence="1 2">
    <name type="scientific">Leptospira gomenensis</name>
    <dbReference type="NCBI Taxonomy" id="2484974"/>
    <lineage>
        <taxon>Bacteria</taxon>
        <taxon>Pseudomonadati</taxon>
        <taxon>Spirochaetota</taxon>
        <taxon>Spirochaetia</taxon>
        <taxon>Leptospirales</taxon>
        <taxon>Leptospiraceae</taxon>
        <taxon>Leptospira</taxon>
    </lineage>
</organism>
<dbReference type="RefSeq" id="WP_135591740.1">
    <property type="nucleotide sequence ID" value="NZ_RQEZ01000053.1"/>
</dbReference>
<accession>A0A5F1YY23</accession>
<protein>
    <submittedName>
        <fullName evidence="1">Uncharacterized protein</fullName>
    </submittedName>
</protein>
<comment type="caution">
    <text evidence="1">The sequence shown here is derived from an EMBL/GenBank/DDBJ whole genome shotgun (WGS) entry which is preliminary data.</text>
</comment>
<dbReference type="AlphaFoldDB" id="A0A5F1YY23"/>
<dbReference type="EMBL" id="RQFA01000072">
    <property type="protein sequence ID" value="TGK29420.1"/>
    <property type="molecule type" value="Genomic_DNA"/>
</dbReference>
<sequence length="159" mass="17419">MTGYKWGLPSILIVVSLVFVRCDSTSMNTEKTEGNAKTILTLIAPNETVNPDKKSGIEDSKVVQIGKTSEKVRDRVVDSTTNIPLAECFTTCQAFDPLVCPPISKGLICEVTVFPDDGPMEKKYPPADCFAGRNHTEALRSAKAYYFRMFCFGDGGKVP</sequence>
<keyword evidence="2" id="KW-1185">Reference proteome</keyword>
<dbReference type="Proteomes" id="UP000298277">
    <property type="component" value="Unassembled WGS sequence"/>
</dbReference>
<dbReference type="OrthoDB" id="9942915at2"/>
<evidence type="ECO:0000313" key="1">
    <source>
        <dbReference type="EMBL" id="TGK29420.1"/>
    </source>
</evidence>
<evidence type="ECO:0000313" key="2">
    <source>
        <dbReference type="Proteomes" id="UP000298277"/>
    </source>
</evidence>
<proteinExistence type="predicted"/>
<name>A0A5F1YY23_9LEPT</name>
<gene>
    <name evidence="1" type="ORF">EHQ17_15680</name>
</gene>
<reference evidence="1" key="1">
    <citation type="journal article" date="2019" name="PLoS Negl. Trop. Dis.">
        <title>Revisiting the worldwide diversity of Leptospira species in the environment.</title>
        <authorList>
            <person name="Vincent A.T."/>
            <person name="Schiettekatte O."/>
            <person name="Bourhy P."/>
            <person name="Veyrier F.J."/>
            <person name="Picardeau M."/>
        </authorList>
    </citation>
    <scope>NUCLEOTIDE SEQUENCE [LARGE SCALE GENOMIC DNA]</scope>
    <source>
        <strain evidence="1">201800299</strain>
    </source>
</reference>